<accession>A0A0F7L2N6</accession>
<reference evidence="1" key="2">
    <citation type="submission" date="2015-03" db="EMBL/GenBank/DDBJ databases">
        <authorList>
            <person name="Chow C.-E.T."/>
            <person name="Winget D.M."/>
            <person name="White R.A.III."/>
            <person name="Hallam S.J."/>
            <person name="Suttle C.A."/>
        </authorList>
    </citation>
    <scope>NUCLEOTIDE SEQUENCE</scope>
    <source>
        <strain evidence="1">Anoxic3_4</strain>
    </source>
</reference>
<protein>
    <submittedName>
        <fullName evidence="1">Uncharacterized protein</fullName>
    </submittedName>
</protein>
<proteinExistence type="predicted"/>
<name>A0A0F7L2N6_9VIRU</name>
<reference evidence="1" key="1">
    <citation type="journal article" date="2015" name="Front. Microbiol.">
        <title>Combining genomic sequencing methods to explore viral diversity and reveal potential virus-host interactions.</title>
        <authorList>
            <person name="Chow C.E."/>
            <person name="Winget D.M."/>
            <person name="White R.A.III."/>
            <person name="Hallam S.J."/>
            <person name="Suttle C.A."/>
        </authorList>
    </citation>
    <scope>NUCLEOTIDE SEQUENCE</scope>
    <source>
        <strain evidence="1">Anoxic3_4</strain>
    </source>
</reference>
<dbReference type="EMBL" id="KR029579">
    <property type="protein sequence ID" value="AKH46130.1"/>
    <property type="molecule type" value="Genomic_DNA"/>
</dbReference>
<evidence type="ECO:0000313" key="1">
    <source>
        <dbReference type="EMBL" id="AKH46130.1"/>
    </source>
</evidence>
<organism evidence="1">
    <name type="scientific">uncultured marine virus</name>
    <dbReference type="NCBI Taxonomy" id="186617"/>
    <lineage>
        <taxon>Viruses</taxon>
        <taxon>environmental samples</taxon>
    </lineage>
</organism>
<sequence length="137" mass="14405">MTTQHFPSFVPVGEIRAAAILTGSYVVAQTFGRTLEEKTNNIESSHILIDYDFTKGSLTTADIKVEYSADGSTWFQHTSVSTSAGVATVSSAAYRLGASGVGTLAVPLIKHPYLRVSAIGNGTATGSSLTIDVNYIS</sequence>